<organism evidence="15 16">
    <name type="scientific">Pleurodeles waltl</name>
    <name type="common">Iberian ribbed newt</name>
    <dbReference type="NCBI Taxonomy" id="8319"/>
    <lineage>
        <taxon>Eukaryota</taxon>
        <taxon>Metazoa</taxon>
        <taxon>Chordata</taxon>
        <taxon>Craniata</taxon>
        <taxon>Vertebrata</taxon>
        <taxon>Euteleostomi</taxon>
        <taxon>Amphibia</taxon>
        <taxon>Batrachia</taxon>
        <taxon>Caudata</taxon>
        <taxon>Salamandroidea</taxon>
        <taxon>Salamandridae</taxon>
        <taxon>Pleurodelinae</taxon>
        <taxon>Pleurodeles</taxon>
    </lineage>
</organism>
<comment type="cofactor">
    <cofactor evidence="1">
        <name>a divalent metal cation</name>
        <dbReference type="ChEBI" id="CHEBI:60240"/>
    </cofactor>
</comment>
<dbReference type="GO" id="GO:0004518">
    <property type="term" value="F:nuclease activity"/>
    <property type="evidence" value="ECO:0007669"/>
    <property type="project" value="UniProtKB-KW"/>
</dbReference>
<dbReference type="GO" id="GO:0046872">
    <property type="term" value="F:metal ion binding"/>
    <property type="evidence" value="ECO:0007669"/>
    <property type="project" value="UniProtKB-KW"/>
</dbReference>
<dbReference type="GO" id="GO:0005737">
    <property type="term" value="C:cytoplasm"/>
    <property type="evidence" value="ECO:0007669"/>
    <property type="project" value="UniProtKB-SubCell"/>
</dbReference>
<keyword evidence="16" id="KW-1185">Reference proteome</keyword>
<proteinExistence type="inferred from homology"/>
<comment type="subcellular location">
    <subcellularLocation>
        <location evidence="3">Cytoplasm</location>
    </subcellularLocation>
    <subcellularLocation>
        <location evidence="2">Nucleus</location>
    </subcellularLocation>
</comment>
<evidence type="ECO:0000256" key="9">
    <source>
        <dbReference type="ARBA" id="ARBA00022801"/>
    </source>
</evidence>
<dbReference type="GO" id="GO:0016787">
    <property type="term" value="F:hydrolase activity"/>
    <property type="evidence" value="ECO:0007669"/>
    <property type="project" value="UniProtKB-KW"/>
</dbReference>
<name>A0AAV7VP78_PLEWA</name>
<evidence type="ECO:0000313" key="16">
    <source>
        <dbReference type="Proteomes" id="UP001066276"/>
    </source>
</evidence>
<evidence type="ECO:0000256" key="8">
    <source>
        <dbReference type="ARBA" id="ARBA00022723"/>
    </source>
</evidence>
<keyword evidence="8" id="KW-0479">Metal-binding</keyword>
<evidence type="ECO:0000256" key="12">
    <source>
        <dbReference type="ARBA" id="ARBA00045850"/>
    </source>
</evidence>
<keyword evidence="10" id="KW-0539">Nucleus</keyword>
<feature type="region of interest" description="Disordered" evidence="13">
    <location>
        <begin position="337"/>
        <end position="410"/>
    </location>
</feature>
<evidence type="ECO:0000259" key="14">
    <source>
        <dbReference type="Pfam" id="PF13359"/>
    </source>
</evidence>
<protein>
    <recommendedName>
        <fullName evidence="5">Putative nuclease HARBI1</fullName>
    </recommendedName>
    <alternativeName>
        <fullName evidence="11">Harbinger transposase-derived nuclease</fullName>
    </alternativeName>
</protein>
<evidence type="ECO:0000256" key="3">
    <source>
        <dbReference type="ARBA" id="ARBA00004496"/>
    </source>
</evidence>
<keyword evidence="6" id="KW-0963">Cytoplasm</keyword>
<feature type="region of interest" description="Disordered" evidence="13">
    <location>
        <begin position="40"/>
        <end position="59"/>
    </location>
</feature>
<dbReference type="InterPro" id="IPR026103">
    <property type="entry name" value="HARBI1_animal"/>
</dbReference>
<dbReference type="Proteomes" id="UP001066276">
    <property type="component" value="Chromosome 2_1"/>
</dbReference>
<evidence type="ECO:0000313" key="15">
    <source>
        <dbReference type="EMBL" id="KAJ1203479.1"/>
    </source>
</evidence>
<evidence type="ECO:0000256" key="6">
    <source>
        <dbReference type="ARBA" id="ARBA00022490"/>
    </source>
</evidence>
<reference evidence="15" key="1">
    <citation type="journal article" date="2022" name="bioRxiv">
        <title>Sequencing and chromosome-scale assembly of the giantPleurodeles waltlgenome.</title>
        <authorList>
            <person name="Brown T."/>
            <person name="Elewa A."/>
            <person name="Iarovenko S."/>
            <person name="Subramanian E."/>
            <person name="Araus A.J."/>
            <person name="Petzold A."/>
            <person name="Susuki M."/>
            <person name="Suzuki K.-i.T."/>
            <person name="Hayashi T."/>
            <person name="Toyoda A."/>
            <person name="Oliveira C."/>
            <person name="Osipova E."/>
            <person name="Leigh N.D."/>
            <person name="Simon A."/>
            <person name="Yun M.H."/>
        </authorList>
    </citation>
    <scope>NUCLEOTIDE SEQUENCE</scope>
    <source>
        <strain evidence="15">20211129_DDA</strain>
        <tissue evidence="15">Liver</tissue>
    </source>
</reference>
<sequence>MGQTHLYLIRTHRTNSRAAEQQQGAMEVILIQRARRRRAQQQQQQLQQHQQAPQRQRRMQERIFCPRTTVQGLREHDIIQRYRLNWQAIQQLLRNIEQQLAPTLVTPRTIPTETKLLAILHMLASGSFQTTGALVGGISQPSFSAFLPKVLDAIIRLTPRHICFPNTLQKQQETKQGFYAISGFPHVLGAIDCTHVHLVPPAATEHLYRNRKHTHYINVQAIVDHQGLITNIVAKYPGSVHDSYIFRHCTINEHFQDGWYGNGLLVADQGYRIQPWIMTPFGNPSTAAECAYNEAHRRTRSIVEWTFGILKSRFRCLDNTGGSLLYSPEMGVILTLAGGGSRPPSGNRQKTVPRSKDRSGHSGFPTGLAGDRRKSARQPSGKHPSHEDTGSELSRRSGKVRREQLHPSRISVSARQTLKFFLGPSYGGPCSAHAIGVGTAGAPRGLAAPPTAILFPAGEPPGTGWR</sequence>
<evidence type="ECO:0000256" key="10">
    <source>
        <dbReference type="ARBA" id="ARBA00023242"/>
    </source>
</evidence>
<dbReference type="GO" id="GO:0005634">
    <property type="term" value="C:nucleus"/>
    <property type="evidence" value="ECO:0007669"/>
    <property type="project" value="UniProtKB-SubCell"/>
</dbReference>
<comment type="function">
    <text evidence="12">Transposase-derived protein that may have nuclease activity. Does not have transposase activity.</text>
</comment>
<evidence type="ECO:0000256" key="1">
    <source>
        <dbReference type="ARBA" id="ARBA00001968"/>
    </source>
</evidence>
<evidence type="ECO:0000256" key="4">
    <source>
        <dbReference type="ARBA" id="ARBA00006958"/>
    </source>
</evidence>
<dbReference type="InterPro" id="IPR027806">
    <property type="entry name" value="HARBI1_dom"/>
</dbReference>
<comment type="similarity">
    <text evidence="4">Belongs to the HARBI1 family.</text>
</comment>
<gene>
    <name evidence="15" type="ORF">NDU88_007264</name>
</gene>
<feature type="domain" description="DDE Tnp4" evidence="14">
    <location>
        <begin position="191"/>
        <end position="320"/>
    </location>
</feature>
<dbReference type="PANTHER" id="PTHR22930:SF267">
    <property type="entry name" value="NUCLEASE HARBI1-RELATED"/>
    <property type="match status" value="1"/>
</dbReference>
<evidence type="ECO:0000256" key="2">
    <source>
        <dbReference type="ARBA" id="ARBA00004123"/>
    </source>
</evidence>
<accession>A0AAV7VP78</accession>
<evidence type="ECO:0000256" key="11">
    <source>
        <dbReference type="ARBA" id="ARBA00030126"/>
    </source>
</evidence>
<evidence type="ECO:0000256" key="7">
    <source>
        <dbReference type="ARBA" id="ARBA00022722"/>
    </source>
</evidence>
<keyword evidence="7" id="KW-0540">Nuclease</keyword>
<keyword evidence="9" id="KW-0378">Hydrolase</keyword>
<evidence type="ECO:0000256" key="5">
    <source>
        <dbReference type="ARBA" id="ARBA00015519"/>
    </source>
</evidence>
<dbReference type="InterPro" id="IPR045249">
    <property type="entry name" value="HARBI1-like"/>
</dbReference>
<feature type="compositionally biased region" description="Basic and acidic residues" evidence="13">
    <location>
        <begin position="384"/>
        <end position="406"/>
    </location>
</feature>
<dbReference type="AlphaFoldDB" id="A0AAV7VP78"/>
<dbReference type="Pfam" id="PF13359">
    <property type="entry name" value="DDE_Tnp_4"/>
    <property type="match status" value="1"/>
</dbReference>
<comment type="caution">
    <text evidence="15">The sequence shown here is derived from an EMBL/GenBank/DDBJ whole genome shotgun (WGS) entry which is preliminary data.</text>
</comment>
<dbReference type="PRINTS" id="PR02086">
    <property type="entry name" value="PUTNUCHARBI1"/>
</dbReference>
<dbReference type="PANTHER" id="PTHR22930">
    <property type="match status" value="1"/>
</dbReference>
<evidence type="ECO:0000256" key="13">
    <source>
        <dbReference type="SAM" id="MobiDB-lite"/>
    </source>
</evidence>
<feature type="compositionally biased region" description="Low complexity" evidence="13">
    <location>
        <begin position="40"/>
        <end position="54"/>
    </location>
</feature>
<dbReference type="EMBL" id="JANPWB010000003">
    <property type="protein sequence ID" value="KAJ1203479.1"/>
    <property type="molecule type" value="Genomic_DNA"/>
</dbReference>